<protein>
    <submittedName>
        <fullName evidence="1">Uncharacterized protein</fullName>
    </submittedName>
</protein>
<dbReference type="AlphaFoldDB" id="A0A0F4VG33"/>
<gene>
    <name evidence="1" type="ORF">VD17_04555</name>
</gene>
<evidence type="ECO:0000313" key="1">
    <source>
        <dbReference type="EMBL" id="KJZ66942.1"/>
    </source>
</evidence>
<organism evidence="1 2">
    <name type="scientific">Pseudomonas fluorescens</name>
    <dbReference type="NCBI Taxonomy" id="294"/>
    <lineage>
        <taxon>Bacteria</taxon>
        <taxon>Pseudomonadati</taxon>
        <taxon>Pseudomonadota</taxon>
        <taxon>Gammaproteobacteria</taxon>
        <taxon>Pseudomonadales</taxon>
        <taxon>Pseudomonadaceae</taxon>
        <taxon>Pseudomonas</taxon>
    </lineage>
</organism>
<dbReference type="RefSeq" id="WP_046052863.1">
    <property type="nucleotide sequence ID" value="NZ_LACH01000007.1"/>
</dbReference>
<dbReference type="EMBL" id="LACH01000007">
    <property type="protein sequence ID" value="KJZ66942.1"/>
    <property type="molecule type" value="Genomic_DNA"/>
</dbReference>
<sequence length="66" mass="6911">MTIKLKLELASGQSLKGAPLELLSKGGVVIARGVVDKRGSVTFEVKSAKSELAVRVDRSILKTGSS</sequence>
<name>A0A0F4VG33_PSEFL</name>
<dbReference type="OrthoDB" id="7021334at2"/>
<dbReference type="Proteomes" id="UP000033400">
    <property type="component" value="Unassembled WGS sequence"/>
</dbReference>
<reference evidence="1 2" key="1">
    <citation type="submission" date="2015-03" db="EMBL/GenBank/DDBJ databases">
        <title>Comparative genomics of Pseudomonas insights into diversity of traits involved in vanlence and defense.</title>
        <authorList>
            <person name="Qin Y."/>
        </authorList>
    </citation>
    <scope>NUCLEOTIDE SEQUENCE [LARGE SCALE GENOMIC DNA]</scope>
    <source>
        <strain evidence="1 2">H24</strain>
    </source>
</reference>
<comment type="caution">
    <text evidence="1">The sequence shown here is derived from an EMBL/GenBank/DDBJ whole genome shotgun (WGS) entry which is preliminary data.</text>
</comment>
<dbReference type="PATRIC" id="fig|294.133.peg.5325"/>
<evidence type="ECO:0000313" key="2">
    <source>
        <dbReference type="Proteomes" id="UP000033400"/>
    </source>
</evidence>
<accession>A0A0F4VG33</accession>
<proteinExistence type="predicted"/>